<feature type="chain" id="PRO_5046784276" evidence="3">
    <location>
        <begin position="30"/>
        <end position="570"/>
    </location>
</feature>
<dbReference type="EMBL" id="JAKJPO010000015">
    <property type="protein sequence ID" value="MCF7223348.1"/>
    <property type="molecule type" value="Genomic_DNA"/>
</dbReference>
<keyword evidence="5" id="KW-1185">Reference proteome</keyword>
<feature type="signal peptide" evidence="3">
    <location>
        <begin position="1"/>
        <end position="29"/>
    </location>
</feature>
<feature type="transmembrane region" description="Helical" evidence="2">
    <location>
        <begin position="428"/>
        <end position="448"/>
    </location>
</feature>
<keyword evidence="3" id="KW-0732">Signal</keyword>
<reference evidence="4" key="1">
    <citation type="submission" date="2022-01" db="EMBL/GenBank/DDBJ databases">
        <title>Lysobacter chinensis sp. nov., a bacterium isolated from cow dung compost.</title>
        <authorList>
            <person name="Liu Y."/>
        </authorList>
    </citation>
    <scope>NUCLEOTIDE SEQUENCE</scope>
    <source>
        <strain evidence="4">TLK-CK17</strain>
    </source>
</reference>
<keyword evidence="2" id="KW-0472">Membrane</keyword>
<comment type="caution">
    <text evidence="4">The sequence shown here is derived from an EMBL/GenBank/DDBJ whole genome shotgun (WGS) entry which is preliminary data.</text>
</comment>
<evidence type="ECO:0000256" key="3">
    <source>
        <dbReference type="SAM" id="SignalP"/>
    </source>
</evidence>
<dbReference type="Proteomes" id="UP001430796">
    <property type="component" value="Unassembled WGS sequence"/>
</dbReference>
<evidence type="ECO:0000256" key="2">
    <source>
        <dbReference type="SAM" id="Phobius"/>
    </source>
</evidence>
<keyword evidence="2" id="KW-0812">Transmembrane</keyword>
<name>A0ABS9HX50_9GAMM</name>
<reference evidence="4" key="2">
    <citation type="submission" date="2022-01" db="EMBL/GenBank/DDBJ databases">
        <authorList>
            <person name="Zhou L.Y."/>
        </authorList>
    </citation>
    <scope>NUCLEOTIDE SEQUENCE</scope>
    <source>
        <strain evidence="4">TLK-CK17</strain>
    </source>
</reference>
<dbReference type="PANTHER" id="PTHR40940">
    <property type="entry name" value="PROTEIN BATD-RELATED"/>
    <property type="match status" value="1"/>
</dbReference>
<evidence type="ECO:0000313" key="4">
    <source>
        <dbReference type="EMBL" id="MCF7223348.1"/>
    </source>
</evidence>
<dbReference type="RefSeq" id="WP_237056320.1">
    <property type="nucleotide sequence ID" value="NZ_JAKJPO010000015.1"/>
</dbReference>
<organism evidence="4 5">
    <name type="scientific">Marilutibacter chinensis</name>
    <dbReference type="NCBI Taxonomy" id="2912247"/>
    <lineage>
        <taxon>Bacteria</taxon>
        <taxon>Pseudomonadati</taxon>
        <taxon>Pseudomonadota</taxon>
        <taxon>Gammaproteobacteria</taxon>
        <taxon>Lysobacterales</taxon>
        <taxon>Lysobacteraceae</taxon>
        <taxon>Marilutibacter</taxon>
    </lineage>
</organism>
<dbReference type="PANTHER" id="PTHR40940:SF1">
    <property type="entry name" value="PROTEIN BATD"/>
    <property type="match status" value="1"/>
</dbReference>
<dbReference type="Pfam" id="PF13584">
    <property type="entry name" value="BatD"/>
    <property type="match status" value="1"/>
</dbReference>
<gene>
    <name evidence="4" type="ORF">L3V18_16350</name>
</gene>
<evidence type="ECO:0000256" key="1">
    <source>
        <dbReference type="SAM" id="MobiDB-lite"/>
    </source>
</evidence>
<evidence type="ECO:0000313" key="5">
    <source>
        <dbReference type="Proteomes" id="UP001430796"/>
    </source>
</evidence>
<sequence>MTPPKTRARALLPWLLCTVLLATVLDAAAATRAWLDRDRIELGETVTLNVETDALTASPDYAPLRADFDVSGHSSRRGMAMGSQGGARSLFAVALRPRRDGVLTVPSLRVGNERTAPLSLVVVPTEQRPLAGAGEDVFIESGPDHERPYVQQSVGWVVRLYAAVPIVTGSLDQPAPDGAAFQRVGDDAQYSRTVAGRQYQVIERRFLLVPERSGELRVPGATFQGRGAAGFFDDMFGGGRGDTLQARADARTLDVQAIPAQAPQPWLPLHDLQLRYRANPSTLRQGHAATLAIEVIADGATASQMPELELPPIDGVQVFAERPQVDETFVDGRPRVKSTRSFSLVPDRSGEVRLSGVEMDWWDVGTGKGRSATLPPLRWTVQAGTGASAAALAEAVPADAGAVAGQVAAPASGDVSVPGAPAERSRRYWALAAALFAALWLLTLLWALHQRTSTRRAGAEDTDRPNGRAGTTKPTAEALRKALDTGSFDDVADLLCAMATPPAGSVDALAHRLDDPGQRAALEAMQRARWADGDGREARARLREAFAEGPRWVATAAPADAPLPPLYPPG</sequence>
<keyword evidence="2" id="KW-1133">Transmembrane helix</keyword>
<proteinExistence type="predicted"/>
<accession>A0ABS9HX50</accession>
<dbReference type="InterPro" id="IPR025738">
    <property type="entry name" value="BatD"/>
</dbReference>
<feature type="region of interest" description="Disordered" evidence="1">
    <location>
        <begin position="454"/>
        <end position="475"/>
    </location>
</feature>
<feature type="compositionally biased region" description="Basic and acidic residues" evidence="1">
    <location>
        <begin position="457"/>
        <end position="466"/>
    </location>
</feature>
<protein>
    <submittedName>
        <fullName evidence="4">BatD family protein</fullName>
    </submittedName>
</protein>